<organism evidence="2 3">
    <name type="scientific">Candidatus Pantoea floridensis</name>
    <dbReference type="NCBI Taxonomy" id="1938870"/>
    <lineage>
        <taxon>Bacteria</taxon>
        <taxon>Pseudomonadati</taxon>
        <taxon>Pseudomonadota</taxon>
        <taxon>Gammaproteobacteria</taxon>
        <taxon>Enterobacterales</taxon>
        <taxon>Erwiniaceae</taxon>
        <taxon>Pantoea</taxon>
    </lineage>
</organism>
<dbReference type="OrthoDB" id="6614711at2"/>
<sequence length="104" mass="11476">MGVSEKKLLESGFSHSDMIKIKNNIDSYGGSIDEAIRDLAKRFSIFIFVVFCCLTALILLFIFGSKESIFSGSIGISCGIVVAALSQPPILAYKSWRHLKKSRN</sequence>
<feature type="transmembrane region" description="Helical" evidence="1">
    <location>
        <begin position="43"/>
        <end position="63"/>
    </location>
</feature>
<dbReference type="AlphaFoldDB" id="A0A286DLM3"/>
<evidence type="ECO:0000256" key="1">
    <source>
        <dbReference type="SAM" id="Phobius"/>
    </source>
</evidence>
<evidence type="ECO:0000313" key="2">
    <source>
        <dbReference type="EMBL" id="SOD59513.1"/>
    </source>
</evidence>
<protein>
    <submittedName>
        <fullName evidence="2">Uncharacterized protein</fullName>
    </submittedName>
</protein>
<keyword evidence="3" id="KW-1185">Reference proteome</keyword>
<keyword evidence="1" id="KW-1133">Transmembrane helix</keyword>
<name>A0A286DLM3_9GAMM</name>
<reference evidence="3" key="1">
    <citation type="submission" date="2017-09" db="EMBL/GenBank/DDBJ databases">
        <authorList>
            <person name="Varghese N."/>
            <person name="Submissions S."/>
        </authorList>
    </citation>
    <scope>NUCLEOTIDE SEQUENCE [LARGE SCALE GENOMIC DNA]</scope>
    <source>
        <strain evidence="3">JKS000234</strain>
    </source>
</reference>
<keyword evidence="1" id="KW-0472">Membrane</keyword>
<evidence type="ECO:0000313" key="3">
    <source>
        <dbReference type="Proteomes" id="UP000219271"/>
    </source>
</evidence>
<dbReference type="Proteomes" id="UP000219271">
    <property type="component" value="Unassembled WGS sequence"/>
</dbReference>
<dbReference type="RefSeq" id="WP_097097786.1">
    <property type="nucleotide sequence ID" value="NZ_OCMY01000002.1"/>
</dbReference>
<accession>A0A286DLM3</accession>
<gene>
    <name evidence="2" type="ORF">SAMN06273570_4306</name>
</gene>
<dbReference type="EMBL" id="OCMY01000002">
    <property type="protein sequence ID" value="SOD59513.1"/>
    <property type="molecule type" value="Genomic_DNA"/>
</dbReference>
<feature type="transmembrane region" description="Helical" evidence="1">
    <location>
        <begin position="69"/>
        <end position="93"/>
    </location>
</feature>
<keyword evidence="1" id="KW-0812">Transmembrane</keyword>
<proteinExistence type="predicted"/>